<dbReference type="PROSITE" id="PS51257">
    <property type="entry name" value="PROKAR_LIPOPROTEIN"/>
    <property type="match status" value="1"/>
</dbReference>
<reference evidence="3" key="1">
    <citation type="submission" date="2008-01" db="EMBL/GenBank/DDBJ databases">
        <title>Novel putative phase-variable lipoprotein region from Mycoplasma mycoides subsp. capri.</title>
        <authorList>
            <person name="Martin T.R."/>
            <person name="Calcutt M.J."/>
        </authorList>
    </citation>
    <scope>NUCLEOTIDE SEQUENCE</scope>
    <source>
        <strain evidence="3">PG3</strain>
    </source>
</reference>
<dbReference type="NCBIfam" id="NF038029">
    <property type="entry name" value="LP_plasma"/>
    <property type="match status" value="1"/>
</dbReference>
<dbReference type="NCBIfam" id="NF045726">
    <property type="entry name" value="XXplasma_LP"/>
    <property type="match status" value="1"/>
</dbReference>
<feature type="compositionally biased region" description="Low complexity" evidence="1">
    <location>
        <begin position="42"/>
        <end position="52"/>
    </location>
</feature>
<dbReference type="EMBL" id="EU429509">
    <property type="protein sequence ID" value="ACF32329.1"/>
    <property type="molecule type" value="Genomic_DNA"/>
</dbReference>
<evidence type="ECO:0000256" key="1">
    <source>
        <dbReference type="SAM" id="MobiDB-lite"/>
    </source>
</evidence>
<organism evidence="3">
    <name type="scientific">Mycoplasma mycoides subsp. capri</name>
    <dbReference type="NCBI Taxonomy" id="40477"/>
    <lineage>
        <taxon>Bacteria</taxon>
        <taxon>Bacillati</taxon>
        <taxon>Mycoplasmatota</taxon>
        <taxon>Mollicutes</taxon>
        <taxon>Mycoplasmataceae</taxon>
        <taxon>Mycoplasma</taxon>
    </lineage>
</organism>
<feature type="compositionally biased region" description="Basic and acidic residues" evidence="1">
    <location>
        <begin position="53"/>
        <end position="64"/>
    </location>
</feature>
<name>B9U3E0_MYCMC</name>
<feature type="chain" id="PRO_5002890676" evidence="2">
    <location>
        <begin position="20"/>
        <end position="143"/>
    </location>
</feature>
<sequence>MKKLLTILSSFGLIATTGASVVACKNDQPNSLQPKEEENEGLTSSGEENTNSNKEKEKEAEKAKLKSQITVLEGEVKRAEKLLKDIEQGIQTVEKQKEPEKFKENLEKLKALKPEIEKQLETAKVTKNELETRLRALESDVFN</sequence>
<protein>
    <submittedName>
        <fullName evidence="3">VscD</fullName>
    </submittedName>
</protein>
<keyword evidence="2" id="KW-0732">Signal</keyword>
<evidence type="ECO:0000256" key="2">
    <source>
        <dbReference type="SAM" id="SignalP"/>
    </source>
</evidence>
<dbReference type="InterPro" id="IPR054816">
    <property type="entry name" value="Lipoprotein_mollicutes-type_CS"/>
</dbReference>
<feature type="region of interest" description="Disordered" evidence="1">
    <location>
        <begin position="25"/>
        <end position="64"/>
    </location>
</feature>
<evidence type="ECO:0000313" key="3">
    <source>
        <dbReference type="EMBL" id="ACF32329.1"/>
    </source>
</evidence>
<dbReference type="AlphaFoldDB" id="B9U3E0"/>
<proteinExistence type="predicted"/>
<accession>B9U3E0</accession>
<feature type="signal peptide" evidence="2">
    <location>
        <begin position="1"/>
        <end position="19"/>
    </location>
</feature>